<sequence>MATEDSVRRVVREELQRTIPEFAKQICEYLSAQYGEQIREVFRRLSESKMQEEPEHVIPQTLNQTDNIMMHQQANGVTAHTSQLPR</sequence>
<dbReference type="AlphaFoldDB" id="A0A9E7JDH6"/>
<keyword evidence="2" id="KW-1185">Reference proteome</keyword>
<accession>A0A9E7JDH6</accession>
<dbReference type="EMBL" id="CP097502">
    <property type="protein sequence ID" value="URD76994.1"/>
    <property type="molecule type" value="Genomic_DNA"/>
</dbReference>
<proteinExistence type="predicted"/>
<gene>
    <name evidence="1" type="ORF">MUK42_36967</name>
</gene>
<evidence type="ECO:0000313" key="2">
    <source>
        <dbReference type="Proteomes" id="UP001055439"/>
    </source>
</evidence>
<reference evidence="1" key="1">
    <citation type="submission" date="2022-05" db="EMBL/GenBank/DDBJ databases">
        <title>The Musa troglodytarum L. genome provides insights into the mechanism of non-climacteric behaviour and enrichment of carotenoids.</title>
        <authorList>
            <person name="Wang J."/>
        </authorList>
    </citation>
    <scope>NUCLEOTIDE SEQUENCE</scope>
    <source>
        <tissue evidence="1">Leaf</tissue>
    </source>
</reference>
<evidence type="ECO:0000313" key="1">
    <source>
        <dbReference type="EMBL" id="URD76994.1"/>
    </source>
</evidence>
<dbReference type="Proteomes" id="UP001055439">
    <property type="component" value="Chromosome 1"/>
</dbReference>
<organism evidence="1 2">
    <name type="scientific">Musa troglodytarum</name>
    <name type="common">fe'i banana</name>
    <dbReference type="NCBI Taxonomy" id="320322"/>
    <lineage>
        <taxon>Eukaryota</taxon>
        <taxon>Viridiplantae</taxon>
        <taxon>Streptophyta</taxon>
        <taxon>Embryophyta</taxon>
        <taxon>Tracheophyta</taxon>
        <taxon>Spermatophyta</taxon>
        <taxon>Magnoliopsida</taxon>
        <taxon>Liliopsida</taxon>
        <taxon>Zingiberales</taxon>
        <taxon>Musaceae</taxon>
        <taxon>Musa</taxon>
    </lineage>
</organism>
<name>A0A9E7JDH6_9LILI</name>
<protein>
    <submittedName>
        <fullName evidence="1">Uncharacterized protein</fullName>
    </submittedName>
</protein>